<evidence type="ECO:0000259" key="1">
    <source>
        <dbReference type="PROSITE" id="PS50822"/>
    </source>
</evidence>
<dbReference type="Pfam" id="PF02171">
    <property type="entry name" value="Piwi"/>
    <property type="match status" value="1"/>
</dbReference>
<name>A0A914VNR2_9BILA</name>
<dbReference type="SMART" id="SM00950">
    <property type="entry name" value="Piwi"/>
    <property type="match status" value="1"/>
</dbReference>
<dbReference type="Gene3D" id="3.30.420.10">
    <property type="entry name" value="Ribonuclease H-like superfamily/Ribonuclease H"/>
    <property type="match status" value="1"/>
</dbReference>
<evidence type="ECO:0000313" key="3">
    <source>
        <dbReference type="WBParaSite" id="PSAMB.scaffold2172size24860.g16645.t1"/>
    </source>
</evidence>
<dbReference type="SUPFAM" id="SSF53098">
    <property type="entry name" value="Ribonuclease H-like"/>
    <property type="match status" value="1"/>
</dbReference>
<protein>
    <submittedName>
        <fullName evidence="3">Piwi domain-containing protein</fullName>
    </submittedName>
</protein>
<keyword evidence="2" id="KW-1185">Reference proteome</keyword>
<dbReference type="PANTHER" id="PTHR22891">
    <property type="entry name" value="EUKARYOTIC TRANSLATION INITIATION FACTOR 2C"/>
    <property type="match status" value="1"/>
</dbReference>
<evidence type="ECO:0000313" key="2">
    <source>
        <dbReference type="Proteomes" id="UP000887566"/>
    </source>
</evidence>
<feature type="domain" description="Piwi" evidence="1">
    <location>
        <begin position="1"/>
        <end position="136"/>
    </location>
</feature>
<dbReference type="WBParaSite" id="PSAMB.scaffold2172size24860.g16645.t1">
    <property type="protein sequence ID" value="PSAMB.scaffold2172size24860.g16645.t1"/>
    <property type="gene ID" value="PSAMB.scaffold2172size24860.g16645"/>
</dbReference>
<accession>A0A914VNR2</accession>
<dbReference type="InterPro" id="IPR012337">
    <property type="entry name" value="RNaseH-like_sf"/>
</dbReference>
<dbReference type="InterPro" id="IPR036397">
    <property type="entry name" value="RNaseH_sf"/>
</dbReference>
<dbReference type="GO" id="GO:0003676">
    <property type="term" value="F:nucleic acid binding"/>
    <property type="evidence" value="ECO:0007669"/>
    <property type="project" value="InterPro"/>
</dbReference>
<reference evidence="3" key="1">
    <citation type="submission" date="2022-11" db="UniProtKB">
        <authorList>
            <consortium name="WormBaseParasite"/>
        </authorList>
    </citation>
    <scope>IDENTIFICATION</scope>
</reference>
<proteinExistence type="predicted"/>
<dbReference type="PROSITE" id="PS50822">
    <property type="entry name" value="PIWI"/>
    <property type="match status" value="1"/>
</dbReference>
<sequence length="206" mass="22366">EVPAIRKVCASLDENYKPGITFIVVQKRHHTRLYCQNPRDAVGRAGNVPPGTVVDSTIVHPYEFDFYLCSQTGIQGTSKPAHYYVLHDDNKYTSDEVQQICYQLCHLYGRCPRSVSLPAPVYYADLVAMRAKYHLQDLLGNGSSHSSRAPSVAASVSKGDYRASTADSGLGATGTSSSASASSSGEDAMLQKAVCKNSATNEMYFI</sequence>
<dbReference type="Proteomes" id="UP000887566">
    <property type="component" value="Unplaced"/>
</dbReference>
<dbReference type="InterPro" id="IPR003165">
    <property type="entry name" value="Piwi"/>
</dbReference>
<dbReference type="AlphaFoldDB" id="A0A914VNR2"/>
<organism evidence="2 3">
    <name type="scientific">Plectus sambesii</name>
    <dbReference type="NCBI Taxonomy" id="2011161"/>
    <lineage>
        <taxon>Eukaryota</taxon>
        <taxon>Metazoa</taxon>
        <taxon>Ecdysozoa</taxon>
        <taxon>Nematoda</taxon>
        <taxon>Chromadorea</taxon>
        <taxon>Plectida</taxon>
        <taxon>Plectina</taxon>
        <taxon>Plectoidea</taxon>
        <taxon>Plectidae</taxon>
        <taxon>Plectus</taxon>
    </lineage>
</organism>